<feature type="compositionally biased region" description="Basic and acidic residues" evidence="1">
    <location>
        <begin position="37"/>
        <end position="49"/>
    </location>
</feature>
<dbReference type="Gene3D" id="1.25.40.20">
    <property type="entry name" value="Ankyrin repeat-containing domain"/>
    <property type="match status" value="1"/>
</dbReference>
<dbReference type="RefSeq" id="XP_048133998.1">
    <property type="nucleotide sequence ID" value="XM_048278041.1"/>
</dbReference>
<evidence type="ECO:0000256" key="1">
    <source>
        <dbReference type="SAM" id="MobiDB-lite"/>
    </source>
</evidence>
<dbReference type="Proteomes" id="UP000827889">
    <property type="component" value="Chromosome 4"/>
</dbReference>
<sequence length="215" mass="24298">MGQQISKKLRKSNPAEPRPEFHKEGSSKAMASGASQDGRKTAGEVHVEGSSEGMVNLVEDSRRWVEQLRMRRSNKVLPRAKVIENYRSLFEAAWKGDWKTTEKLLNEDIAAMTAHVMTTESQGFTVLEVAIMGEQDQLVENLIKHFPKYHNPSRALCFAARGGRIRIVKALADEVEYDPEDKEKIIADALDLAFTFSPTQKEVIWYPSMVGRYSV</sequence>
<dbReference type="InterPro" id="IPR036770">
    <property type="entry name" value="Ankyrin_rpt-contain_sf"/>
</dbReference>
<proteinExistence type="predicted"/>
<reference evidence="3" key="1">
    <citation type="submission" date="2025-08" db="UniProtKB">
        <authorList>
            <consortium name="RefSeq"/>
        </authorList>
    </citation>
    <scope>IDENTIFICATION</scope>
    <source>
        <tissue evidence="3">Leaf</tissue>
    </source>
</reference>
<gene>
    <name evidence="3" type="primary">LOC125314824</name>
</gene>
<feature type="region of interest" description="Disordered" evidence="1">
    <location>
        <begin position="1"/>
        <end position="52"/>
    </location>
</feature>
<evidence type="ECO:0000313" key="2">
    <source>
        <dbReference type="Proteomes" id="UP000827889"/>
    </source>
</evidence>
<keyword evidence="2" id="KW-1185">Reference proteome</keyword>
<dbReference type="SUPFAM" id="SSF48403">
    <property type="entry name" value="Ankyrin repeat"/>
    <property type="match status" value="1"/>
</dbReference>
<protein>
    <submittedName>
        <fullName evidence="3">Uncharacterized protein LOC125314824</fullName>
    </submittedName>
</protein>
<accession>A0ABM3HBP0</accession>
<organism evidence="2 3">
    <name type="scientific">Rhodamnia argentea</name>
    <dbReference type="NCBI Taxonomy" id="178133"/>
    <lineage>
        <taxon>Eukaryota</taxon>
        <taxon>Viridiplantae</taxon>
        <taxon>Streptophyta</taxon>
        <taxon>Embryophyta</taxon>
        <taxon>Tracheophyta</taxon>
        <taxon>Spermatophyta</taxon>
        <taxon>Magnoliopsida</taxon>
        <taxon>eudicotyledons</taxon>
        <taxon>Gunneridae</taxon>
        <taxon>Pentapetalae</taxon>
        <taxon>rosids</taxon>
        <taxon>malvids</taxon>
        <taxon>Myrtales</taxon>
        <taxon>Myrtaceae</taxon>
        <taxon>Myrtoideae</taxon>
        <taxon>Myrteae</taxon>
        <taxon>Australasian group</taxon>
        <taxon>Rhodamnia</taxon>
    </lineage>
</organism>
<dbReference type="GeneID" id="125314824"/>
<feature type="compositionally biased region" description="Basic and acidic residues" evidence="1">
    <location>
        <begin position="17"/>
        <end position="26"/>
    </location>
</feature>
<name>A0ABM3HBP0_9MYRT</name>
<evidence type="ECO:0000313" key="3">
    <source>
        <dbReference type="RefSeq" id="XP_048133998.1"/>
    </source>
</evidence>